<reference evidence="2 3" key="1">
    <citation type="journal article" date="2016" name="Nat. Commun.">
        <title>Thousands of microbial genomes shed light on interconnected biogeochemical processes in an aquifer system.</title>
        <authorList>
            <person name="Anantharaman K."/>
            <person name="Brown C.T."/>
            <person name="Hug L.A."/>
            <person name="Sharon I."/>
            <person name="Castelle C.J."/>
            <person name="Probst A.J."/>
            <person name="Thomas B.C."/>
            <person name="Singh A."/>
            <person name="Wilkins M.J."/>
            <person name="Karaoz U."/>
            <person name="Brodie E.L."/>
            <person name="Williams K.H."/>
            <person name="Hubbard S.S."/>
            <person name="Banfield J.F."/>
        </authorList>
    </citation>
    <scope>NUCLEOTIDE SEQUENCE [LARGE SCALE GENOMIC DNA]</scope>
</reference>
<keyword evidence="1" id="KW-1133">Transmembrane helix</keyword>
<comment type="caution">
    <text evidence="2">The sequence shown here is derived from an EMBL/GenBank/DDBJ whole genome shotgun (WGS) entry which is preliminary data.</text>
</comment>
<evidence type="ECO:0000313" key="2">
    <source>
        <dbReference type="EMBL" id="OGB73782.1"/>
    </source>
</evidence>
<accession>A0A1F4NSA9</accession>
<dbReference type="AlphaFoldDB" id="A0A1F4NSA9"/>
<dbReference type="EMBL" id="METD01000001">
    <property type="protein sequence ID" value="OGB73782.1"/>
    <property type="molecule type" value="Genomic_DNA"/>
</dbReference>
<dbReference type="Proteomes" id="UP000178085">
    <property type="component" value="Unassembled WGS sequence"/>
</dbReference>
<keyword evidence="1" id="KW-0472">Membrane</keyword>
<gene>
    <name evidence="2" type="ORF">A3K51_03065</name>
</gene>
<organism evidence="2 3">
    <name type="scientific">candidate division Kazan bacterium RIFCSPLOWO2_01_FULL_45_19</name>
    <dbReference type="NCBI Taxonomy" id="1798538"/>
    <lineage>
        <taxon>Bacteria</taxon>
        <taxon>Bacteria division Kazan-3B-28</taxon>
    </lineage>
</organism>
<sequence length="59" mass="6315">MLIKSSHITAKLVEIELVVVLAMVLMLGILFGYSLAKSTITISPTSAIMGESFSSDSLR</sequence>
<evidence type="ECO:0000256" key="1">
    <source>
        <dbReference type="SAM" id="Phobius"/>
    </source>
</evidence>
<feature type="transmembrane region" description="Helical" evidence="1">
    <location>
        <begin position="12"/>
        <end position="36"/>
    </location>
</feature>
<protein>
    <submittedName>
        <fullName evidence="2">Uncharacterized protein</fullName>
    </submittedName>
</protein>
<proteinExistence type="predicted"/>
<keyword evidence="1" id="KW-0812">Transmembrane</keyword>
<evidence type="ECO:0000313" key="3">
    <source>
        <dbReference type="Proteomes" id="UP000178085"/>
    </source>
</evidence>
<name>A0A1F4NSA9_UNCK3</name>